<evidence type="ECO:0000256" key="6">
    <source>
        <dbReference type="ARBA" id="ARBA00022982"/>
    </source>
</evidence>
<dbReference type="InterPro" id="IPR006885">
    <property type="entry name" value="NADH_UbQ_FeS_4_mit-like"/>
</dbReference>
<feature type="compositionally biased region" description="Low complexity" evidence="10">
    <location>
        <begin position="42"/>
        <end position="59"/>
    </location>
</feature>
<dbReference type="EMBL" id="JANBQB010000174">
    <property type="protein sequence ID" value="KAJ1980326.1"/>
    <property type="molecule type" value="Genomic_DNA"/>
</dbReference>
<dbReference type="Pfam" id="PF04800">
    <property type="entry name" value="NDUS4"/>
    <property type="match status" value="1"/>
</dbReference>
<dbReference type="PANTHER" id="PTHR12219:SF8">
    <property type="entry name" value="NADH DEHYDROGENASE [UBIQUINONE] IRON-SULFUR PROTEIN 4, MITOCHONDRIAL"/>
    <property type="match status" value="1"/>
</dbReference>
<proteinExistence type="inferred from homology"/>
<keyword evidence="3 9" id="KW-0679">Respiratory chain</keyword>
<comment type="caution">
    <text evidence="11">The sequence shown here is derived from an EMBL/GenBank/DDBJ whole genome shotgun (WGS) entry which is preliminary data.</text>
</comment>
<evidence type="ECO:0000313" key="12">
    <source>
        <dbReference type="Proteomes" id="UP001151582"/>
    </source>
</evidence>
<keyword evidence="4 9" id="KW-0999">Mitochondrion inner membrane</keyword>
<keyword evidence="7 9" id="KW-0496">Mitochondrion</keyword>
<dbReference type="GO" id="GO:0022900">
    <property type="term" value="P:electron transport chain"/>
    <property type="evidence" value="ECO:0007669"/>
    <property type="project" value="InterPro"/>
</dbReference>
<protein>
    <recommendedName>
        <fullName evidence="9">NADH dehydrogenase [ubiquinone] iron-sulfur protein 4, mitochondrial</fullName>
    </recommendedName>
</protein>
<comment type="similarity">
    <text evidence="1 9">Belongs to the complex I NDUFS4 subunit family.</text>
</comment>
<keyword evidence="12" id="KW-1185">Reference proteome</keyword>
<reference evidence="11" key="1">
    <citation type="submission" date="2022-07" db="EMBL/GenBank/DDBJ databases">
        <title>Phylogenomic reconstructions and comparative analyses of Kickxellomycotina fungi.</title>
        <authorList>
            <person name="Reynolds N.K."/>
            <person name="Stajich J.E."/>
            <person name="Barry K."/>
            <person name="Grigoriev I.V."/>
            <person name="Crous P."/>
            <person name="Smith M.E."/>
        </authorList>
    </citation>
    <scope>NUCLEOTIDE SEQUENCE</scope>
    <source>
        <strain evidence="11">RSA 567</strain>
    </source>
</reference>
<organism evidence="11 12">
    <name type="scientific">Dimargaris verticillata</name>
    <dbReference type="NCBI Taxonomy" id="2761393"/>
    <lineage>
        <taxon>Eukaryota</taxon>
        <taxon>Fungi</taxon>
        <taxon>Fungi incertae sedis</taxon>
        <taxon>Zoopagomycota</taxon>
        <taxon>Kickxellomycotina</taxon>
        <taxon>Dimargaritomycetes</taxon>
        <taxon>Dimargaritales</taxon>
        <taxon>Dimargaritaceae</taxon>
        <taxon>Dimargaris</taxon>
    </lineage>
</organism>
<feature type="compositionally biased region" description="Polar residues" evidence="10">
    <location>
        <begin position="30"/>
        <end position="41"/>
    </location>
</feature>
<evidence type="ECO:0000256" key="4">
    <source>
        <dbReference type="ARBA" id="ARBA00022792"/>
    </source>
</evidence>
<keyword evidence="5 9" id="KW-0809">Transit peptide</keyword>
<evidence type="ECO:0000256" key="9">
    <source>
        <dbReference type="RuleBase" id="RU367010"/>
    </source>
</evidence>
<keyword evidence="6 9" id="KW-0249">Electron transport</keyword>
<accession>A0A9W8ECU8</accession>
<gene>
    <name evidence="11" type="primary">NdufS4</name>
    <name evidence="11" type="ORF">H4R34_002496</name>
</gene>
<evidence type="ECO:0000256" key="3">
    <source>
        <dbReference type="ARBA" id="ARBA00022660"/>
    </source>
</evidence>
<keyword evidence="8 9" id="KW-0472">Membrane</keyword>
<comment type="function">
    <text evidence="9">Accessory subunit of the mitochondrial membrane respiratory chain NADH dehydrogenase (Complex I), that is believed not to be involved in catalysis. Complex I functions in the transfer of electrons from NADH to the respiratory chain. The immediate electron acceptor for the enzyme is believed to be ubiquinone.</text>
</comment>
<evidence type="ECO:0000256" key="8">
    <source>
        <dbReference type="ARBA" id="ARBA00023136"/>
    </source>
</evidence>
<feature type="region of interest" description="Disordered" evidence="10">
    <location>
        <begin position="30"/>
        <end position="59"/>
    </location>
</feature>
<evidence type="ECO:0000256" key="7">
    <source>
        <dbReference type="ARBA" id="ARBA00023128"/>
    </source>
</evidence>
<dbReference type="PANTHER" id="PTHR12219">
    <property type="entry name" value="NADH-UBIQUINONE OXIDOREDUCTASE"/>
    <property type="match status" value="1"/>
</dbReference>
<sequence length="181" mass="20521">MTFLPRAGVTITRLTPARLGTTLTAHRTIATSSVRQEQDSQTPTATETKPPTTQVSSHEVVHSDVVSGAPTDLRARMVRIFRAAKSAMQSGTANTRAWRIDFDVLEHGDRWENQLMGWASSADYMQAVRMKFKTKESAIEFAEKQGWNYYVQEPKTRAFKKMVYGDNFTYSPTELRLVRTK</sequence>
<dbReference type="AlphaFoldDB" id="A0A9W8ECU8"/>
<dbReference type="InterPro" id="IPR038532">
    <property type="entry name" value="NDUFS4-like_sf"/>
</dbReference>
<name>A0A9W8ECU8_9FUNG</name>
<comment type="subcellular location">
    <subcellularLocation>
        <location evidence="9">Mitochondrion inner membrane</location>
        <topology evidence="9">Peripheral membrane protein</topology>
        <orientation evidence="9">Matrix side</orientation>
    </subcellularLocation>
</comment>
<evidence type="ECO:0000256" key="5">
    <source>
        <dbReference type="ARBA" id="ARBA00022946"/>
    </source>
</evidence>
<evidence type="ECO:0000313" key="11">
    <source>
        <dbReference type="EMBL" id="KAJ1980326.1"/>
    </source>
</evidence>
<dbReference type="Proteomes" id="UP001151582">
    <property type="component" value="Unassembled WGS sequence"/>
</dbReference>
<dbReference type="OrthoDB" id="3089at2759"/>
<keyword evidence="2 9" id="KW-0813">Transport</keyword>
<dbReference type="Gene3D" id="3.30.160.190">
    <property type="entry name" value="atu1810 like domain"/>
    <property type="match status" value="1"/>
</dbReference>
<dbReference type="GO" id="GO:0005743">
    <property type="term" value="C:mitochondrial inner membrane"/>
    <property type="evidence" value="ECO:0007669"/>
    <property type="project" value="UniProtKB-SubCell"/>
</dbReference>
<evidence type="ECO:0000256" key="1">
    <source>
        <dbReference type="ARBA" id="ARBA00005882"/>
    </source>
</evidence>
<dbReference type="FunFam" id="3.30.160.190:FF:000001">
    <property type="entry name" value="NADH-ubiquinone oxidoreductase 21 kDa subunit mitochondrial"/>
    <property type="match status" value="1"/>
</dbReference>
<evidence type="ECO:0000256" key="10">
    <source>
        <dbReference type="SAM" id="MobiDB-lite"/>
    </source>
</evidence>
<evidence type="ECO:0000256" key="2">
    <source>
        <dbReference type="ARBA" id="ARBA00022448"/>
    </source>
</evidence>